<dbReference type="InterPro" id="IPR001841">
    <property type="entry name" value="Znf_RING"/>
</dbReference>
<evidence type="ECO:0000259" key="6">
    <source>
        <dbReference type="PROSITE" id="PS50089"/>
    </source>
</evidence>
<feature type="domain" description="SPX" evidence="7">
    <location>
        <begin position="1"/>
        <end position="348"/>
    </location>
</feature>
<evidence type="ECO:0000256" key="3">
    <source>
        <dbReference type="ARBA" id="ARBA00022833"/>
    </source>
</evidence>
<feature type="region of interest" description="Disordered" evidence="5">
    <location>
        <begin position="56"/>
        <end position="76"/>
    </location>
</feature>
<reference evidence="8" key="1">
    <citation type="submission" date="2022-10" db="EMBL/GenBank/DDBJ databases">
        <title>Culturing micro-colonial fungi from biological soil crusts in the Mojave desert and describing Neophaeococcomyces mojavensis, and introducing the new genera and species Taxawa tesnikishii.</title>
        <authorList>
            <person name="Kurbessoian T."/>
            <person name="Stajich J.E."/>
        </authorList>
    </citation>
    <scope>NUCLEOTIDE SEQUENCE</scope>
    <source>
        <strain evidence="8">TK_1</strain>
    </source>
</reference>
<dbReference type="PROSITE" id="PS50089">
    <property type="entry name" value="ZF_RING_2"/>
    <property type="match status" value="1"/>
</dbReference>
<keyword evidence="2 4" id="KW-0863">Zinc-finger</keyword>
<dbReference type="Proteomes" id="UP001172684">
    <property type="component" value="Unassembled WGS sequence"/>
</dbReference>
<dbReference type="PROSITE" id="PS00518">
    <property type="entry name" value="ZF_RING_1"/>
    <property type="match status" value="1"/>
</dbReference>
<evidence type="ECO:0000256" key="1">
    <source>
        <dbReference type="ARBA" id="ARBA00022723"/>
    </source>
</evidence>
<dbReference type="SMART" id="SM00184">
    <property type="entry name" value="RING"/>
    <property type="match status" value="1"/>
</dbReference>
<organism evidence="8 9">
    <name type="scientific">Coniosporium apollinis</name>
    <dbReference type="NCBI Taxonomy" id="61459"/>
    <lineage>
        <taxon>Eukaryota</taxon>
        <taxon>Fungi</taxon>
        <taxon>Dikarya</taxon>
        <taxon>Ascomycota</taxon>
        <taxon>Pezizomycotina</taxon>
        <taxon>Dothideomycetes</taxon>
        <taxon>Dothideomycetes incertae sedis</taxon>
        <taxon>Coniosporium</taxon>
    </lineage>
</organism>
<dbReference type="Gene3D" id="3.30.40.10">
    <property type="entry name" value="Zinc/RING finger domain, C3HC4 (zinc finger)"/>
    <property type="match status" value="1"/>
</dbReference>
<gene>
    <name evidence="8" type="ORF">H2201_003402</name>
</gene>
<dbReference type="EMBL" id="JAPDRL010000019">
    <property type="protein sequence ID" value="KAJ9666480.1"/>
    <property type="molecule type" value="Genomic_DNA"/>
</dbReference>
<dbReference type="InterPro" id="IPR017907">
    <property type="entry name" value="Znf_RING_CS"/>
</dbReference>
<dbReference type="Pfam" id="PF03105">
    <property type="entry name" value="SPX"/>
    <property type="match status" value="1"/>
</dbReference>
<comment type="caution">
    <text evidence="8">The sequence shown here is derived from an EMBL/GenBank/DDBJ whole genome shotgun (WGS) entry which is preliminary data.</text>
</comment>
<evidence type="ECO:0008006" key="10">
    <source>
        <dbReference type="Google" id="ProtNLM"/>
    </source>
</evidence>
<evidence type="ECO:0000256" key="4">
    <source>
        <dbReference type="PROSITE-ProRule" id="PRU00175"/>
    </source>
</evidence>
<accession>A0ABQ9NVP9</accession>
<sequence>MKFGQTYQERLREDGFPQHWVENAISYKQLKKCIKRVEKELSDIGLDAQTLKQLLEREERESSTDSDGQGDGEPFKYLLADPTAAANGEAATPMAAFRPKLLIAADKQTGEPIAASLSLETKDYLHNLALTQRMTDVRVTELLDSESTGESANLIASNTDLSSAALSSLAKDASQAADRGLRMVEVPLTSDSEFFSTLQSSLSGLATLRQQEEKRLQDEVIRLGQEIAKITEPKGRKNRHDLAQWRNIFELYLEQNIFFSTNELDHGARDSAEAEARLRAFSDALKKQPQWTKFRRKESSSALDRFIQLNLDLLQHLRFQEINQMAMQKILKKFDKRTALGVKRNFPTSIEATVFTQSLAKNICFELSTELLSVVPQLSDYLCPVCFSISFRPIRLRCGHIFCVRCLIVMQRAREDHCPLCRSAVVMEADSTSVDPELTKFLIKYFPNEVKAKQKENERAAGVDEYGEAYNEKCTVM</sequence>
<proteinExistence type="predicted"/>
<dbReference type="PANTHER" id="PTHR23327:SF51">
    <property type="entry name" value="TRANSCRIPTIONAL REGULATOR OF YEAST FORM ADHERENCE 3"/>
    <property type="match status" value="1"/>
</dbReference>
<dbReference type="Pfam" id="PF00097">
    <property type="entry name" value="zf-C3HC4"/>
    <property type="match status" value="1"/>
</dbReference>
<dbReference type="InterPro" id="IPR018957">
    <property type="entry name" value="Znf_C3HC4_RING-type"/>
</dbReference>
<evidence type="ECO:0000259" key="7">
    <source>
        <dbReference type="PROSITE" id="PS51382"/>
    </source>
</evidence>
<evidence type="ECO:0000313" key="9">
    <source>
        <dbReference type="Proteomes" id="UP001172684"/>
    </source>
</evidence>
<dbReference type="SUPFAM" id="SSF57850">
    <property type="entry name" value="RING/U-box"/>
    <property type="match status" value="1"/>
</dbReference>
<evidence type="ECO:0000256" key="5">
    <source>
        <dbReference type="SAM" id="MobiDB-lite"/>
    </source>
</evidence>
<dbReference type="PANTHER" id="PTHR23327">
    <property type="entry name" value="RING FINGER PROTEIN 127"/>
    <property type="match status" value="1"/>
</dbReference>
<keyword evidence="9" id="KW-1185">Reference proteome</keyword>
<dbReference type="InterPro" id="IPR013083">
    <property type="entry name" value="Znf_RING/FYVE/PHD"/>
</dbReference>
<feature type="domain" description="RING-type" evidence="6">
    <location>
        <begin position="383"/>
        <end position="422"/>
    </location>
</feature>
<dbReference type="InterPro" id="IPR004331">
    <property type="entry name" value="SPX_dom"/>
</dbReference>
<name>A0ABQ9NVP9_9PEZI</name>
<evidence type="ECO:0000313" key="8">
    <source>
        <dbReference type="EMBL" id="KAJ9666480.1"/>
    </source>
</evidence>
<evidence type="ECO:0000256" key="2">
    <source>
        <dbReference type="ARBA" id="ARBA00022771"/>
    </source>
</evidence>
<protein>
    <recommendedName>
        <fullName evidence="10">RING-14 protein</fullName>
    </recommendedName>
</protein>
<keyword evidence="3" id="KW-0862">Zinc</keyword>
<dbReference type="PROSITE" id="PS51382">
    <property type="entry name" value="SPX"/>
    <property type="match status" value="1"/>
</dbReference>
<keyword evidence="1" id="KW-0479">Metal-binding</keyword>